<evidence type="ECO:0000256" key="2">
    <source>
        <dbReference type="ARBA" id="ARBA00022729"/>
    </source>
</evidence>
<keyword evidence="3" id="KW-0472">Membrane</keyword>
<dbReference type="EMBL" id="JBHSMH010000005">
    <property type="protein sequence ID" value="MFC5467956.1"/>
    <property type="molecule type" value="Genomic_DNA"/>
</dbReference>
<organism evidence="7 8">
    <name type="scientific">Cohnella suwonensis</name>
    <dbReference type="NCBI Taxonomy" id="696072"/>
    <lineage>
        <taxon>Bacteria</taxon>
        <taxon>Bacillati</taxon>
        <taxon>Bacillota</taxon>
        <taxon>Bacilli</taxon>
        <taxon>Bacillales</taxon>
        <taxon>Paenibacillaceae</taxon>
        <taxon>Cohnella</taxon>
    </lineage>
</organism>
<name>A0ABW0LTS9_9BACL</name>
<dbReference type="PROSITE" id="PS51257">
    <property type="entry name" value="PROKAR_LIPOPROTEIN"/>
    <property type="match status" value="1"/>
</dbReference>
<gene>
    <name evidence="7" type="ORF">ACFPPD_04435</name>
</gene>
<evidence type="ECO:0000256" key="4">
    <source>
        <dbReference type="ARBA" id="ARBA00023139"/>
    </source>
</evidence>
<keyword evidence="8" id="KW-1185">Reference proteome</keyword>
<evidence type="ECO:0000313" key="7">
    <source>
        <dbReference type="EMBL" id="MFC5467956.1"/>
    </source>
</evidence>
<sequence length="563" mass="61500">MKMKVFSILALAGTVVLSGCGANNSKSGAEPTKAAGSATPSAVTEAPVDLSWFATAGFWNPPQWKTESGTVSGEITKKTGLTFSYNIPAQDGDTKLSLLMVSSSKNFPDVITTVGPDMSQKLASSGKVWKLEEFLKQYDPESHLLKDFPADMKKELVKRDGDWYAIPSHMVSGDLRKQYPPSSAYFEDSAKYGDNKGIVVNTNILKQAGLSLDDLKTEDGLLAAFKKVKDMKLAVDGQPVIPLQVSGKSYHGETFQFLQKSFGAMPIDKDGKFRDILLAPETKHAIEFLFKAANGGAFDAGQLTMDNAAVEAALLSGRVFAYMGNLANAKFDKLDFWVSPGAILSNQGTKPVFPFWSEPAAGWMQTFISKETKEPEKLAKWLSFMTSPEGMTLIHFGIEGVEYTKDDKGLIVRTEKGIQDQKDSPKTGLDIFWQFANIAFLENVQPAPTKREGAGGLIEMEAKTALGRSPEIVRYDSSVLNLPGSFYAAGGKNVTLREQIKLYMEAQVSKMLLAKDEAAFNKLYDEYVAQLKTLKVDELDAARDAELQKKSQEMGVTVKGVNS</sequence>
<keyword evidence="4" id="KW-0564">Palmitate</keyword>
<keyword evidence="2 6" id="KW-0732">Signal</keyword>
<dbReference type="InterPro" id="IPR050490">
    <property type="entry name" value="Bact_solute-bd_prot1"/>
</dbReference>
<evidence type="ECO:0000256" key="3">
    <source>
        <dbReference type="ARBA" id="ARBA00023136"/>
    </source>
</evidence>
<dbReference type="RefSeq" id="WP_209743508.1">
    <property type="nucleotide sequence ID" value="NZ_JBHSMH010000005.1"/>
</dbReference>
<evidence type="ECO:0000313" key="8">
    <source>
        <dbReference type="Proteomes" id="UP001596105"/>
    </source>
</evidence>
<keyword evidence="1" id="KW-1003">Cell membrane</keyword>
<evidence type="ECO:0000256" key="6">
    <source>
        <dbReference type="SAM" id="SignalP"/>
    </source>
</evidence>
<reference evidence="8" key="1">
    <citation type="journal article" date="2019" name="Int. J. Syst. Evol. Microbiol.">
        <title>The Global Catalogue of Microorganisms (GCM) 10K type strain sequencing project: providing services to taxonomists for standard genome sequencing and annotation.</title>
        <authorList>
            <consortium name="The Broad Institute Genomics Platform"/>
            <consortium name="The Broad Institute Genome Sequencing Center for Infectious Disease"/>
            <person name="Wu L."/>
            <person name="Ma J."/>
        </authorList>
    </citation>
    <scope>NUCLEOTIDE SEQUENCE [LARGE SCALE GENOMIC DNA]</scope>
    <source>
        <strain evidence="8">CCUG 57113</strain>
    </source>
</reference>
<feature type="chain" id="PRO_5046635348" evidence="6">
    <location>
        <begin position="22"/>
        <end position="563"/>
    </location>
</feature>
<dbReference type="Proteomes" id="UP001596105">
    <property type="component" value="Unassembled WGS sequence"/>
</dbReference>
<protein>
    <submittedName>
        <fullName evidence="7">Extracellular solute-binding protein</fullName>
    </submittedName>
</protein>
<accession>A0ABW0LTS9</accession>
<dbReference type="SUPFAM" id="SSF53850">
    <property type="entry name" value="Periplasmic binding protein-like II"/>
    <property type="match status" value="1"/>
</dbReference>
<dbReference type="InterPro" id="IPR006059">
    <property type="entry name" value="SBP"/>
</dbReference>
<comment type="caution">
    <text evidence="7">The sequence shown here is derived from an EMBL/GenBank/DDBJ whole genome shotgun (WGS) entry which is preliminary data.</text>
</comment>
<feature type="signal peptide" evidence="6">
    <location>
        <begin position="1"/>
        <end position="21"/>
    </location>
</feature>
<dbReference type="Pfam" id="PF01547">
    <property type="entry name" value="SBP_bac_1"/>
    <property type="match status" value="1"/>
</dbReference>
<keyword evidence="5" id="KW-0449">Lipoprotein</keyword>
<proteinExistence type="predicted"/>
<dbReference type="Gene3D" id="3.40.190.10">
    <property type="entry name" value="Periplasmic binding protein-like II"/>
    <property type="match status" value="2"/>
</dbReference>
<evidence type="ECO:0000256" key="1">
    <source>
        <dbReference type="ARBA" id="ARBA00022475"/>
    </source>
</evidence>
<dbReference type="PANTHER" id="PTHR43649:SF33">
    <property type="entry name" value="POLYGALACTURONAN_RHAMNOGALACTURONAN-BINDING PROTEIN YTCQ"/>
    <property type="match status" value="1"/>
</dbReference>
<evidence type="ECO:0000256" key="5">
    <source>
        <dbReference type="ARBA" id="ARBA00023288"/>
    </source>
</evidence>
<dbReference type="PANTHER" id="PTHR43649">
    <property type="entry name" value="ARABINOSE-BINDING PROTEIN-RELATED"/>
    <property type="match status" value="1"/>
</dbReference>